<evidence type="ECO:0000313" key="3">
    <source>
        <dbReference type="EMBL" id="MBP2376096.1"/>
    </source>
</evidence>
<proteinExistence type="predicted"/>
<dbReference type="PANTHER" id="PTHR39335:SF1">
    <property type="entry name" value="BLL4220 PROTEIN"/>
    <property type="match status" value="1"/>
</dbReference>
<evidence type="ECO:0000256" key="1">
    <source>
        <dbReference type="SAM" id="MobiDB-lite"/>
    </source>
</evidence>
<accession>A0ABS4WIT1</accession>
<dbReference type="EMBL" id="JAGIOE010000001">
    <property type="protein sequence ID" value="MBP2376096.1"/>
    <property type="molecule type" value="Genomic_DNA"/>
</dbReference>
<protein>
    <submittedName>
        <fullName evidence="3">Lipoprotein with Yx(FWY)xxD motif</fullName>
    </submittedName>
</protein>
<dbReference type="RefSeq" id="WP_209910607.1">
    <property type="nucleotide sequence ID" value="NZ_BAAAMI010000003.1"/>
</dbReference>
<feature type="chain" id="PRO_5046660222" evidence="2">
    <location>
        <begin position="25"/>
        <end position="178"/>
    </location>
</feature>
<sequence length="178" mass="17892">MIRKNHPKFASTAAVLLGAALLLAGCGNSTTPAQSPAATSAAGGDGYAAPTSSAPASSPAAAATDLKTASTSLGNIVVDSKGMTLYFFTKDAKDTTTSACTADCLDAWPIATTTNATPTVEGVTGKVGTITSPDGAKQLTLNGMPLYYFAQDTKPGDVKGQGLKDVWYVATPAGELVK</sequence>
<keyword evidence="3" id="KW-0449">Lipoprotein</keyword>
<dbReference type="PROSITE" id="PS51257">
    <property type="entry name" value="PROKAR_LIPOPROTEIN"/>
    <property type="match status" value="1"/>
</dbReference>
<gene>
    <name evidence="3" type="ORF">JOF46_004008</name>
</gene>
<keyword evidence="4" id="KW-1185">Reference proteome</keyword>
<dbReference type="PANTHER" id="PTHR39335">
    <property type="entry name" value="BLL4220 PROTEIN"/>
    <property type="match status" value="1"/>
</dbReference>
<reference evidence="3 4" key="1">
    <citation type="submission" date="2021-03" db="EMBL/GenBank/DDBJ databases">
        <title>Sequencing the genomes of 1000 actinobacteria strains.</title>
        <authorList>
            <person name="Klenk H.-P."/>
        </authorList>
    </citation>
    <scope>NUCLEOTIDE SEQUENCE [LARGE SCALE GENOMIC DNA]</scope>
    <source>
        <strain evidence="3 4">DSM 15454</strain>
    </source>
</reference>
<evidence type="ECO:0000313" key="4">
    <source>
        <dbReference type="Proteomes" id="UP000766570"/>
    </source>
</evidence>
<dbReference type="InterPro" id="IPR005297">
    <property type="entry name" value="Lipoprotein_repeat"/>
</dbReference>
<evidence type="ECO:0000256" key="2">
    <source>
        <dbReference type="SAM" id="SignalP"/>
    </source>
</evidence>
<dbReference type="Pfam" id="PF03640">
    <property type="entry name" value="Lipoprotein_15"/>
    <property type="match status" value="2"/>
</dbReference>
<keyword evidence="2" id="KW-0732">Signal</keyword>
<dbReference type="Proteomes" id="UP000766570">
    <property type="component" value="Unassembled WGS sequence"/>
</dbReference>
<name>A0ABS4WIT1_9MICC</name>
<feature type="signal peptide" evidence="2">
    <location>
        <begin position="1"/>
        <end position="24"/>
    </location>
</feature>
<comment type="caution">
    <text evidence="3">The sequence shown here is derived from an EMBL/GenBank/DDBJ whole genome shotgun (WGS) entry which is preliminary data.</text>
</comment>
<feature type="region of interest" description="Disordered" evidence="1">
    <location>
        <begin position="33"/>
        <end position="54"/>
    </location>
</feature>
<organism evidence="3 4">
    <name type="scientific">Paeniglutamicibacter psychrophenolicus</name>
    <dbReference type="NCBI Taxonomy" id="257454"/>
    <lineage>
        <taxon>Bacteria</taxon>
        <taxon>Bacillati</taxon>
        <taxon>Actinomycetota</taxon>
        <taxon>Actinomycetes</taxon>
        <taxon>Micrococcales</taxon>
        <taxon>Micrococcaceae</taxon>
        <taxon>Paeniglutamicibacter</taxon>
    </lineage>
</organism>